<reference evidence="1 2" key="1">
    <citation type="submission" date="2017-08" db="EMBL/GenBank/DDBJ databases">
        <title>Infants hospitalized years apart are colonized by the same room-sourced microbial strains.</title>
        <authorList>
            <person name="Brooks B."/>
            <person name="Olm M.R."/>
            <person name="Firek B.A."/>
            <person name="Baker R."/>
            <person name="Thomas B.C."/>
            <person name="Morowitz M.J."/>
            <person name="Banfield J.F."/>
        </authorList>
    </citation>
    <scope>NUCLEOTIDE SEQUENCE [LARGE SCALE GENOMIC DNA]</scope>
    <source>
        <strain evidence="1">S2_005_001_R1_22</strain>
    </source>
</reference>
<comment type="caution">
    <text evidence="1">The sequence shown here is derived from an EMBL/GenBank/DDBJ whole genome shotgun (WGS) entry which is preliminary data.</text>
</comment>
<gene>
    <name evidence="1" type="ORF">DI544_01090</name>
</gene>
<sequence>MDCRGRIRHLVELGSLVEKSGLVDLAKDDRATVYGALLDLVGRARSVRTIHALASWRRRGRRAIDAQAAGSSGRVAGLLGYRVMKRADDGSGDRWGLWSDERQHWIDVIHTTERDAAEMLRRLVEDERSTFKDFL</sequence>
<accession>A0A2W5PJ84</accession>
<dbReference type="InterPro" id="IPR009444">
    <property type="entry name" value="Conjugal_tfr_TraD_a-type"/>
</dbReference>
<evidence type="ECO:0000313" key="1">
    <source>
        <dbReference type="EMBL" id="PZQ62825.1"/>
    </source>
</evidence>
<name>A0A2W5PJ84_9SPHN</name>
<dbReference type="AlphaFoldDB" id="A0A2W5PJ84"/>
<dbReference type="Pfam" id="PF06412">
    <property type="entry name" value="TraD"/>
    <property type="match status" value="1"/>
</dbReference>
<dbReference type="EMBL" id="QFQI01000001">
    <property type="protein sequence ID" value="PZQ62825.1"/>
    <property type="molecule type" value="Genomic_DNA"/>
</dbReference>
<protein>
    <submittedName>
        <fullName evidence="1">Uncharacterized protein</fullName>
    </submittedName>
</protein>
<dbReference type="Proteomes" id="UP000249229">
    <property type="component" value="Unassembled WGS sequence"/>
</dbReference>
<evidence type="ECO:0000313" key="2">
    <source>
        <dbReference type="Proteomes" id="UP000249229"/>
    </source>
</evidence>
<proteinExistence type="predicted"/>
<organism evidence="1 2">
    <name type="scientific">Sphingomonas taxi</name>
    <dbReference type="NCBI Taxonomy" id="1549858"/>
    <lineage>
        <taxon>Bacteria</taxon>
        <taxon>Pseudomonadati</taxon>
        <taxon>Pseudomonadota</taxon>
        <taxon>Alphaproteobacteria</taxon>
        <taxon>Sphingomonadales</taxon>
        <taxon>Sphingomonadaceae</taxon>
        <taxon>Sphingomonas</taxon>
    </lineage>
</organism>